<keyword evidence="1" id="KW-1133">Transmembrane helix</keyword>
<feature type="transmembrane region" description="Helical" evidence="1">
    <location>
        <begin position="144"/>
        <end position="162"/>
    </location>
</feature>
<feature type="transmembrane region" description="Helical" evidence="1">
    <location>
        <begin position="306"/>
        <end position="326"/>
    </location>
</feature>
<keyword evidence="3" id="KW-0808">Transferase</keyword>
<keyword evidence="1" id="KW-0812">Transmembrane</keyword>
<dbReference type="Pfam" id="PF01757">
    <property type="entry name" value="Acyl_transf_3"/>
    <property type="match status" value="1"/>
</dbReference>
<keyword evidence="3" id="KW-0012">Acyltransferase</keyword>
<comment type="caution">
    <text evidence="3">The sequence shown here is derived from an EMBL/GenBank/DDBJ whole genome shotgun (WGS) entry which is preliminary data.</text>
</comment>
<dbReference type="GO" id="GO:0016747">
    <property type="term" value="F:acyltransferase activity, transferring groups other than amino-acyl groups"/>
    <property type="evidence" value="ECO:0007669"/>
    <property type="project" value="InterPro"/>
</dbReference>
<reference evidence="3" key="2">
    <citation type="submission" date="2020-09" db="EMBL/GenBank/DDBJ databases">
        <authorList>
            <person name="Sun Q."/>
            <person name="Kim S."/>
        </authorList>
    </citation>
    <scope>NUCLEOTIDE SEQUENCE</scope>
    <source>
        <strain evidence="3">KCTC 42650</strain>
    </source>
</reference>
<reference evidence="3" key="1">
    <citation type="journal article" date="2014" name="Int. J. Syst. Evol. Microbiol.">
        <title>Complete genome sequence of Corynebacterium casei LMG S-19264T (=DSM 44701T), isolated from a smear-ripened cheese.</title>
        <authorList>
            <consortium name="US DOE Joint Genome Institute (JGI-PGF)"/>
            <person name="Walter F."/>
            <person name="Albersmeier A."/>
            <person name="Kalinowski J."/>
            <person name="Ruckert C."/>
        </authorList>
    </citation>
    <scope>NUCLEOTIDE SEQUENCE</scope>
    <source>
        <strain evidence="3">KCTC 42650</strain>
    </source>
</reference>
<protein>
    <submittedName>
        <fullName evidence="3">Acyltransferase</fullName>
    </submittedName>
</protein>
<feature type="transmembrane region" description="Helical" evidence="1">
    <location>
        <begin position="268"/>
        <end position="286"/>
    </location>
</feature>
<sequence length="343" mass="37258">MTATQAYPIRPGPEVQSLTALRGVAALWVVLYHYEHHFVADFGQVIGMGDLAVDLFFVLSGFIMVYVYRDRARFGPFLLKRFARLFPVHAVTLAGVAMMIAAAGFLGVQSDGKVEPWPFVMNLLCLHGWGLLNNMSLNYPSWSISAEFAAYLVFPAIAGPLLKMPLARAILLALIFAAACIWVADATGRKIYLRSFDFSPIRILPEFVLGMIAARIGLETRLNPCAVLLVAAVPLAGGLFWASPLLFIAGVPLLVLGLFLCDRPLPAALLYLGRISYSLYMVHALVEKAGFSLAERALGTELMPLWVLPVMLAAAIAAAAVLYHAVEVPGRRILLPHAAGRLS</sequence>
<feature type="transmembrane region" description="Helical" evidence="1">
    <location>
        <begin position="168"/>
        <end position="188"/>
    </location>
</feature>
<dbReference type="EMBL" id="BNCJ01000042">
    <property type="protein sequence ID" value="GHF74944.1"/>
    <property type="molecule type" value="Genomic_DNA"/>
</dbReference>
<dbReference type="AlphaFoldDB" id="A0A8J3H1W5"/>
<dbReference type="InterPro" id="IPR050879">
    <property type="entry name" value="Acyltransferase_3"/>
</dbReference>
<dbReference type="PANTHER" id="PTHR23028">
    <property type="entry name" value="ACETYLTRANSFERASE"/>
    <property type="match status" value="1"/>
</dbReference>
<keyword evidence="1" id="KW-0472">Membrane</keyword>
<accession>A0A8J3H1W5</accession>
<proteinExistence type="predicted"/>
<organism evidence="3 4">
    <name type="scientific">Seohaeicola zhoushanensis</name>
    <dbReference type="NCBI Taxonomy" id="1569283"/>
    <lineage>
        <taxon>Bacteria</taxon>
        <taxon>Pseudomonadati</taxon>
        <taxon>Pseudomonadota</taxon>
        <taxon>Alphaproteobacteria</taxon>
        <taxon>Rhodobacterales</taxon>
        <taxon>Roseobacteraceae</taxon>
        <taxon>Seohaeicola</taxon>
    </lineage>
</organism>
<dbReference type="PANTHER" id="PTHR23028:SF131">
    <property type="entry name" value="BLR2367 PROTEIN"/>
    <property type="match status" value="1"/>
</dbReference>
<feature type="transmembrane region" description="Helical" evidence="1">
    <location>
        <begin position="51"/>
        <end position="68"/>
    </location>
</feature>
<feature type="domain" description="Acyltransferase 3" evidence="2">
    <location>
        <begin position="16"/>
        <end position="324"/>
    </location>
</feature>
<evidence type="ECO:0000313" key="4">
    <source>
        <dbReference type="Proteomes" id="UP000626220"/>
    </source>
</evidence>
<keyword evidence="4" id="KW-1185">Reference proteome</keyword>
<evidence type="ECO:0000256" key="1">
    <source>
        <dbReference type="SAM" id="Phobius"/>
    </source>
</evidence>
<dbReference type="InterPro" id="IPR002656">
    <property type="entry name" value="Acyl_transf_3_dom"/>
</dbReference>
<dbReference type="Proteomes" id="UP000626220">
    <property type="component" value="Unassembled WGS sequence"/>
</dbReference>
<gene>
    <name evidence="3" type="ORF">GCM10017056_51910</name>
</gene>
<dbReference type="RefSeq" id="WP_268249784.1">
    <property type="nucleotide sequence ID" value="NZ_BNCJ01000042.1"/>
</dbReference>
<evidence type="ECO:0000259" key="2">
    <source>
        <dbReference type="Pfam" id="PF01757"/>
    </source>
</evidence>
<feature type="transmembrane region" description="Helical" evidence="1">
    <location>
        <begin position="88"/>
        <end position="108"/>
    </location>
</feature>
<name>A0A8J3H1W5_9RHOB</name>
<evidence type="ECO:0000313" key="3">
    <source>
        <dbReference type="EMBL" id="GHF74944.1"/>
    </source>
</evidence>
<feature type="transmembrane region" description="Helical" evidence="1">
    <location>
        <begin position="238"/>
        <end position="261"/>
    </location>
</feature>
<dbReference type="GO" id="GO:0000271">
    <property type="term" value="P:polysaccharide biosynthetic process"/>
    <property type="evidence" value="ECO:0007669"/>
    <property type="project" value="TreeGrafter"/>
</dbReference>
<dbReference type="GO" id="GO:0016020">
    <property type="term" value="C:membrane"/>
    <property type="evidence" value="ECO:0007669"/>
    <property type="project" value="TreeGrafter"/>
</dbReference>